<evidence type="ECO:0000313" key="3">
    <source>
        <dbReference type="Proteomes" id="UP000663836"/>
    </source>
</evidence>
<feature type="non-terminal residue" evidence="2">
    <location>
        <position position="196"/>
    </location>
</feature>
<sequence length="196" mass="21275">HVDIVVVNSGSDNLDVLFNTGNGTFETQITYPIGVDSFPTYVTAGDINKDNHLDIVTVNSKNNSISIIMGHGNRTFDIPRVYSTGKNSYPLAVTIDDFNDDNRSDLIIANAGKDSIGVLFGFHYTTFKSHKTYSNDNTRAPSSIITSDFNNDKHLDIAVTFYSSNNIGILLAYGNGSFGTMMTYSTGHGSLPKSLA</sequence>
<feature type="non-terminal residue" evidence="2">
    <location>
        <position position="1"/>
    </location>
</feature>
<organism evidence="2 3">
    <name type="scientific">Rotaria sordida</name>
    <dbReference type="NCBI Taxonomy" id="392033"/>
    <lineage>
        <taxon>Eukaryota</taxon>
        <taxon>Metazoa</taxon>
        <taxon>Spiralia</taxon>
        <taxon>Gnathifera</taxon>
        <taxon>Rotifera</taxon>
        <taxon>Eurotatoria</taxon>
        <taxon>Bdelloidea</taxon>
        <taxon>Philodinida</taxon>
        <taxon>Philodinidae</taxon>
        <taxon>Rotaria</taxon>
    </lineage>
</organism>
<keyword evidence="1" id="KW-0732">Signal</keyword>
<protein>
    <recommendedName>
        <fullName evidence="4">VCBS repeat-containing protein</fullName>
    </recommendedName>
</protein>
<dbReference type="InterPro" id="IPR028994">
    <property type="entry name" value="Integrin_alpha_N"/>
</dbReference>
<gene>
    <name evidence="2" type="ORF">JBS370_LOCUS40917</name>
</gene>
<dbReference type="AlphaFoldDB" id="A0A820IW04"/>
<name>A0A820IW04_9BILA</name>
<dbReference type="Pfam" id="PF13517">
    <property type="entry name" value="FG-GAP_3"/>
    <property type="match status" value="2"/>
</dbReference>
<proteinExistence type="predicted"/>
<dbReference type="InterPro" id="IPR013517">
    <property type="entry name" value="FG-GAP"/>
</dbReference>
<dbReference type="SUPFAM" id="SSF69318">
    <property type="entry name" value="Integrin alpha N-terminal domain"/>
    <property type="match status" value="1"/>
</dbReference>
<dbReference type="Gene3D" id="2.30.30.100">
    <property type="match status" value="2"/>
</dbReference>
<comment type="caution">
    <text evidence="2">The sequence shown here is derived from an EMBL/GenBank/DDBJ whole genome shotgun (WGS) entry which is preliminary data.</text>
</comment>
<dbReference type="EMBL" id="CAJOBD010040638">
    <property type="protein sequence ID" value="CAF4317757.1"/>
    <property type="molecule type" value="Genomic_DNA"/>
</dbReference>
<dbReference type="Proteomes" id="UP000663836">
    <property type="component" value="Unassembled WGS sequence"/>
</dbReference>
<dbReference type="PANTHER" id="PTHR46580">
    <property type="entry name" value="SENSOR KINASE-RELATED"/>
    <property type="match status" value="1"/>
</dbReference>
<accession>A0A820IW04</accession>
<evidence type="ECO:0008006" key="4">
    <source>
        <dbReference type="Google" id="ProtNLM"/>
    </source>
</evidence>
<reference evidence="2" key="1">
    <citation type="submission" date="2021-02" db="EMBL/GenBank/DDBJ databases">
        <authorList>
            <person name="Nowell W R."/>
        </authorList>
    </citation>
    <scope>NUCLEOTIDE SEQUENCE</scope>
</reference>
<evidence type="ECO:0000313" key="2">
    <source>
        <dbReference type="EMBL" id="CAF4317757.1"/>
    </source>
</evidence>
<evidence type="ECO:0000256" key="1">
    <source>
        <dbReference type="ARBA" id="ARBA00022729"/>
    </source>
</evidence>